<dbReference type="Gene3D" id="2.60.120.260">
    <property type="entry name" value="Galactose-binding domain-like"/>
    <property type="match status" value="1"/>
</dbReference>
<evidence type="ECO:0000259" key="2">
    <source>
        <dbReference type="PROSITE" id="PS50022"/>
    </source>
</evidence>
<protein>
    <submittedName>
        <fullName evidence="3">Carbohydrate-binding module family 32 protein</fullName>
    </submittedName>
</protein>
<accession>A0A9P7YU67</accession>
<evidence type="ECO:0000313" key="3">
    <source>
        <dbReference type="EMBL" id="KAG9240068.1"/>
    </source>
</evidence>
<dbReference type="InterPro" id="IPR013783">
    <property type="entry name" value="Ig-like_fold"/>
</dbReference>
<feature type="signal peptide" evidence="1">
    <location>
        <begin position="1"/>
        <end position="18"/>
    </location>
</feature>
<name>A0A9P7YU67_9HELO</name>
<dbReference type="InterPro" id="IPR008979">
    <property type="entry name" value="Galactose-bd-like_sf"/>
</dbReference>
<dbReference type="Pfam" id="PF01344">
    <property type="entry name" value="Kelch_1"/>
    <property type="match status" value="1"/>
</dbReference>
<dbReference type="PROSITE" id="PS50022">
    <property type="entry name" value="FA58C_3"/>
    <property type="match status" value="1"/>
</dbReference>
<dbReference type="EMBL" id="MU254610">
    <property type="protein sequence ID" value="KAG9240068.1"/>
    <property type="molecule type" value="Genomic_DNA"/>
</dbReference>
<dbReference type="CDD" id="cd02851">
    <property type="entry name" value="E_set_GO_C"/>
    <property type="match status" value="1"/>
</dbReference>
<dbReference type="SUPFAM" id="SSF50965">
    <property type="entry name" value="Galactose oxidase, central domain"/>
    <property type="match status" value="1"/>
</dbReference>
<comment type="caution">
    <text evidence="3">The sequence shown here is derived from an EMBL/GenBank/DDBJ whole genome shotgun (WGS) entry which is preliminary data.</text>
</comment>
<dbReference type="InterPro" id="IPR000421">
    <property type="entry name" value="FA58C"/>
</dbReference>
<evidence type="ECO:0000313" key="4">
    <source>
        <dbReference type="Proteomes" id="UP000887226"/>
    </source>
</evidence>
<dbReference type="AlphaFoldDB" id="A0A9P7YU67"/>
<dbReference type="Proteomes" id="UP000887226">
    <property type="component" value="Unassembled WGS sequence"/>
</dbReference>
<dbReference type="OrthoDB" id="2019572at2759"/>
<dbReference type="Pfam" id="PF09118">
    <property type="entry name" value="GO-like_E_set"/>
    <property type="match status" value="1"/>
</dbReference>
<organism evidence="3 4">
    <name type="scientific">Calycina marina</name>
    <dbReference type="NCBI Taxonomy" id="1763456"/>
    <lineage>
        <taxon>Eukaryota</taxon>
        <taxon>Fungi</taxon>
        <taxon>Dikarya</taxon>
        <taxon>Ascomycota</taxon>
        <taxon>Pezizomycotina</taxon>
        <taxon>Leotiomycetes</taxon>
        <taxon>Helotiales</taxon>
        <taxon>Pezizellaceae</taxon>
        <taxon>Calycina</taxon>
    </lineage>
</organism>
<gene>
    <name evidence="3" type="ORF">BJ878DRAFT_431093</name>
</gene>
<sequence>MLIFVNLLFLTIVHLVQGLNVTTSDANSGNPASNAGDGNATTFWHSQYSPTVVPLPHWAIVDLGADTFINGLSYLPRQDGNLNGNIGQYIIETSTNTSTWTTVTTGAFMDDNSKKYAGFSAVTARYIRITALTEAGNRGNWSSAAEFGYNAAPTSTNLGQWSPVYNQPITIAASYLLPGGNVFSFGSFKPDTFGGANGFTLSVTFNAVTGTSTQATISQTGHDMFCPGMSLDANGSAIVTGGDDASNTSINDAVTGDWIAGPLMNIPRGYQSSAALSNGQIFTIGGSWSGGRGGKNGEKYDSATNAWSLLSGALVAPMLTADAGGIFRQDNHGWLFGWKNEYVFQAGPSSAMNWYSTTGNGSQVSAGTRAAAVDSMSGIAVMYDAVAGKIFTAGGSTSYQDVDAHNETYLITIGTPPAVPTVATLTSMTYTRAFHNSVVLPNGKVFITGGQTYAVPFSDLNSIFTPELWDPVTQTFTVLPAHVVPRNYHSIALLLLDGRVYTSGGGLCGTKCGTNHPDVEIYSPSYLFTSTGELATRPVISSISATSIAVGGTLTVVTDSEISSWSLIRYGSATHTVNTDQRRAPLTPTATDGTTYTFVLPSDSGIMLPGLWMLFALNSAGVPSLAETVKVTVSEQSKVRKLELG</sequence>
<dbReference type="Gene3D" id="2.60.40.10">
    <property type="entry name" value="Immunoglobulins"/>
    <property type="match status" value="1"/>
</dbReference>
<dbReference type="SUPFAM" id="SSF81296">
    <property type="entry name" value="E set domains"/>
    <property type="match status" value="1"/>
</dbReference>
<dbReference type="PANTHER" id="PTHR32208:SF68">
    <property type="entry name" value="GALACTOSE OXIDASE"/>
    <property type="match status" value="1"/>
</dbReference>
<proteinExistence type="predicted"/>
<keyword evidence="1" id="KW-0732">Signal</keyword>
<dbReference type="InterPro" id="IPR006652">
    <property type="entry name" value="Kelch_1"/>
</dbReference>
<dbReference type="Pfam" id="PF00754">
    <property type="entry name" value="F5_F8_type_C"/>
    <property type="match status" value="1"/>
</dbReference>
<dbReference type="SUPFAM" id="SSF49785">
    <property type="entry name" value="Galactose-binding domain-like"/>
    <property type="match status" value="1"/>
</dbReference>
<dbReference type="PANTHER" id="PTHR32208">
    <property type="entry name" value="SECRETED PROTEIN-RELATED"/>
    <property type="match status" value="1"/>
</dbReference>
<dbReference type="InterPro" id="IPR011043">
    <property type="entry name" value="Gal_Oxase/kelch_b-propeller"/>
</dbReference>
<dbReference type="Gene3D" id="2.130.10.80">
    <property type="entry name" value="Galactose oxidase/kelch, beta-propeller"/>
    <property type="match status" value="1"/>
</dbReference>
<feature type="domain" description="F5/8 type C" evidence="2">
    <location>
        <begin position="1"/>
        <end position="149"/>
    </location>
</feature>
<dbReference type="SMART" id="SM00612">
    <property type="entry name" value="Kelch"/>
    <property type="match status" value="3"/>
</dbReference>
<dbReference type="InterPro" id="IPR015202">
    <property type="entry name" value="GO-like_E_set"/>
</dbReference>
<reference evidence="3" key="1">
    <citation type="journal article" date="2021" name="IMA Fungus">
        <title>Genomic characterization of three marine fungi, including Emericellopsis atlantica sp. nov. with signatures of a generalist lifestyle and marine biomass degradation.</title>
        <authorList>
            <person name="Hagestad O.C."/>
            <person name="Hou L."/>
            <person name="Andersen J.H."/>
            <person name="Hansen E.H."/>
            <person name="Altermark B."/>
            <person name="Li C."/>
            <person name="Kuhnert E."/>
            <person name="Cox R.J."/>
            <person name="Crous P.W."/>
            <person name="Spatafora J.W."/>
            <person name="Lail K."/>
            <person name="Amirebrahimi M."/>
            <person name="Lipzen A."/>
            <person name="Pangilinan J."/>
            <person name="Andreopoulos W."/>
            <person name="Hayes R.D."/>
            <person name="Ng V."/>
            <person name="Grigoriev I.V."/>
            <person name="Jackson S.A."/>
            <person name="Sutton T.D.S."/>
            <person name="Dobson A.D.W."/>
            <person name="Rama T."/>
        </authorList>
    </citation>
    <scope>NUCLEOTIDE SEQUENCE</scope>
    <source>
        <strain evidence="3">TRa3180A</strain>
    </source>
</reference>
<dbReference type="InterPro" id="IPR037293">
    <property type="entry name" value="Gal_Oxidase_central_sf"/>
</dbReference>
<dbReference type="InterPro" id="IPR014756">
    <property type="entry name" value="Ig_E-set"/>
</dbReference>
<feature type="chain" id="PRO_5040416111" evidence="1">
    <location>
        <begin position="19"/>
        <end position="645"/>
    </location>
</feature>
<keyword evidence="4" id="KW-1185">Reference proteome</keyword>
<evidence type="ECO:0000256" key="1">
    <source>
        <dbReference type="SAM" id="SignalP"/>
    </source>
</evidence>